<dbReference type="Pfam" id="PF07456">
    <property type="entry name" value="Hpre_diP_synt_I"/>
    <property type="match status" value="1"/>
</dbReference>
<evidence type="ECO:0000313" key="2">
    <source>
        <dbReference type="EMBL" id="SCM80718.1"/>
    </source>
</evidence>
<keyword evidence="2" id="KW-0808">Transferase</keyword>
<gene>
    <name evidence="2" type="ORF">KL86SPO_30896</name>
</gene>
<dbReference type="AlphaFoldDB" id="A0A212LT27"/>
<dbReference type="Gene3D" id="1.10.1760.20">
    <property type="match status" value="1"/>
</dbReference>
<proteinExistence type="predicted"/>
<feature type="transmembrane region" description="Helical" evidence="1">
    <location>
        <begin position="35"/>
        <end position="54"/>
    </location>
</feature>
<dbReference type="EC" id="2.5.1.30" evidence="2"/>
<organism evidence="2">
    <name type="scientific">uncultured Sporomusa sp</name>
    <dbReference type="NCBI Taxonomy" id="307249"/>
    <lineage>
        <taxon>Bacteria</taxon>
        <taxon>Bacillati</taxon>
        <taxon>Bacillota</taxon>
        <taxon>Negativicutes</taxon>
        <taxon>Selenomonadales</taxon>
        <taxon>Sporomusaceae</taxon>
        <taxon>Sporomusa</taxon>
        <taxon>environmental samples</taxon>
    </lineage>
</organism>
<feature type="transmembrane region" description="Helical" evidence="1">
    <location>
        <begin position="75"/>
        <end position="98"/>
    </location>
</feature>
<dbReference type="InterPro" id="IPR010898">
    <property type="entry name" value="Hpre_diP_synth_I"/>
</dbReference>
<keyword evidence="1" id="KW-1133">Transmembrane helix</keyword>
<dbReference type="RefSeq" id="WP_075754589.1">
    <property type="nucleotide sequence ID" value="NZ_LT608335.1"/>
</dbReference>
<accession>A0A212LT27</accession>
<dbReference type="InterPro" id="IPR014535">
    <property type="entry name" value="Hpre_diP_synt_I"/>
</dbReference>
<protein>
    <submittedName>
        <fullName evidence="2">Heptaprenyl diphosphate synthase component I</fullName>
        <ecNumber evidence="2">2.5.1.30</ecNumber>
    </submittedName>
</protein>
<keyword evidence="1" id="KW-0812">Transmembrane</keyword>
<sequence>MAKTKRLVFLALLVAVAAALHVVESRLPVPVPVPGVKLGLTNIISLLTIIMLGWRDAVYVTVARVLLGSLFGGSLFGPAFVMSMGGALASIFIMSYAANTYGKVFSPVGVSVLGAATHNIAQVILAAMLVNSLGLLWYLPYLLLFAVPTGLCTGLAANYFLAKIPVKHGLTCKDTD</sequence>
<dbReference type="GO" id="GO:0000010">
    <property type="term" value="F:heptaprenyl diphosphate synthase activity"/>
    <property type="evidence" value="ECO:0007669"/>
    <property type="project" value="UniProtKB-EC"/>
</dbReference>
<feature type="transmembrane region" description="Helical" evidence="1">
    <location>
        <begin position="141"/>
        <end position="161"/>
    </location>
</feature>
<reference evidence="2" key="1">
    <citation type="submission" date="2016-08" db="EMBL/GenBank/DDBJ databases">
        <authorList>
            <person name="Seilhamer J.J."/>
        </authorList>
    </citation>
    <scope>NUCLEOTIDE SEQUENCE</scope>
    <source>
        <strain evidence="2">86</strain>
    </source>
</reference>
<name>A0A212LT27_9FIRM</name>
<feature type="transmembrane region" description="Helical" evidence="1">
    <location>
        <begin position="104"/>
        <end position="129"/>
    </location>
</feature>
<keyword evidence="1" id="KW-0472">Membrane</keyword>
<dbReference type="PIRSF" id="PIRSF027391">
    <property type="entry name" value="Hpre_diP_synt_I"/>
    <property type="match status" value="1"/>
</dbReference>
<dbReference type="EMBL" id="FMJE01000003">
    <property type="protein sequence ID" value="SCM80718.1"/>
    <property type="molecule type" value="Genomic_DNA"/>
</dbReference>
<evidence type="ECO:0000256" key="1">
    <source>
        <dbReference type="SAM" id="Phobius"/>
    </source>
</evidence>